<keyword evidence="5" id="KW-0325">Glycoprotein</keyword>
<keyword evidence="11" id="KW-1185">Reference proteome</keyword>
<evidence type="ECO:0000313" key="11">
    <source>
        <dbReference type="Proteomes" id="UP001347796"/>
    </source>
</evidence>
<feature type="domain" description="GPR180/TMEM145 transmembrane" evidence="8">
    <location>
        <begin position="172"/>
        <end position="395"/>
    </location>
</feature>
<comment type="subcellular location">
    <subcellularLocation>
        <location evidence="1">Membrane</location>
        <topology evidence="1">Multi-pass membrane protein</topology>
    </subcellularLocation>
</comment>
<keyword evidence="3 6" id="KW-1133">Transmembrane helix</keyword>
<dbReference type="GO" id="GO:0007186">
    <property type="term" value="P:G protein-coupled receptor signaling pathway"/>
    <property type="evidence" value="ECO:0007669"/>
    <property type="project" value="InterPro"/>
</dbReference>
<organism evidence="10 11">
    <name type="scientific">Patella caerulea</name>
    <name type="common">Rayed Mediterranean limpet</name>
    <dbReference type="NCBI Taxonomy" id="87958"/>
    <lineage>
        <taxon>Eukaryota</taxon>
        <taxon>Metazoa</taxon>
        <taxon>Spiralia</taxon>
        <taxon>Lophotrochozoa</taxon>
        <taxon>Mollusca</taxon>
        <taxon>Gastropoda</taxon>
        <taxon>Patellogastropoda</taxon>
        <taxon>Patelloidea</taxon>
        <taxon>Patellidae</taxon>
        <taxon>Patella</taxon>
    </lineage>
</organism>
<keyword evidence="7" id="KW-0732">Signal</keyword>
<gene>
    <name evidence="10" type="ORF">SNE40_000218</name>
</gene>
<dbReference type="EMBL" id="JAZGQO010000001">
    <property type="protein sequence ID" value="KAK6194615.1"/>
    <property type="molecule type" value="Genomic_DNA"/>
</dbReference>
<evidence type="ECO:0000256" key="3">
    <source>
        <dbReference type="ARBA" id="ARBA00022989"/>
    </source>
</evidence>
<sequence>MRFIYLLFVYIFTCDNIGDCKTTLGTFNSFTAQVEGGQYISSFCFHGDAVLRYSLNTTGNTPVFLYLYLNEDWRDARQDENCLRQLNKARLVYHLNATEGNLSVSHFVKPRIWHVVYGDAYTCDVNRPRSPLEQPNYVQYNISFFNPDSLGNPTEHFGDDETGLLRFYQLLTLGYFVLACIFAPRLYQTLSKGGPMQLVIQLLTTSVCLQSVGGFLMMLHLRSYSKDGMGSPFKELLSELFDVLSQFAMLYMLLSLSLGWTLASAHCRYTHLSVISKKPAAKVVGILGILQGFLFLSEQYEDRGHRMFHAHRSYAGISLVVLRILLAALFAWNLHSTIAAERSSLKRGFYGTFTKLCMLWFLCFPFAVAISWIIPEYLRFKLITMGVVLIQSLAGALLYRLFLSRSLYWEVSALSSTLPLRMDRNFGIKLYS</sequence>
<proteinExistence type="predicted"/>
<evidence type="ECO:0000256" key="1">
    <source>
        <dbReference type="ARBA" id="ARBA00004141"/>
    </source>
</evidence>
<feature type="transmembrane region" description="Helical" evidence="6">
    <location>
        <begin position="356"/>
        <end position="374"/>
    </location>
</feature>
<evidence type="ECO:0000259" key="8">
    <source>
        <dbReference type="Pfam" id="PF10192"/>
    </source>
</evidence>
<dbReference type="Pfam" id="PF10192">
    <property type="entry name" value="GPR180-TMEM145_TM"/>
    <property type="match status" value="1"/>
</dbReference>
<dbReference type="PANTHER" id="PTHR23252">
    <property type="entry name" value="INTIMAL THICKNESS RECEPTOR-RELATED"/>
    <property type="match status" value="1"/>
</dbReference>
<feature type="signal peptide" evidence="7">
    <location>
        <begin position="1"/>
        <end position="20"/>
    </location>
</feature>
<evidence type="ECO:0000313" key="10">
    <source>
        <dbReference type="EMBL" id="KAK6194615.1"/>
    </source>
</evidence>
<evidence type="ECO:0000256" key="2">
    <source>
        <dbReference type="ARBA" id="ARBA00022692"/>
    </source>
</evidence>
<evidence type="ECO:0008006" key="12">
    <source>
        <dbReference type="Google" id="ProtNLM"/>
    </source>
</evidence>
<dbReference type="InterPro" id="IPR047831">
    <property type="entry name" value="GPR180/TMEM145"/>
</dbReference>
<evidence type="ECO:0000256" key="6">
    <source>
        <dbReference type="SAM" id="Phobius"/>
    </source>
</evidence>
<dbReference type="Proteomes" id="UP001347796">
    <property type="component" value="Unassembled WGS sequence"/>
</dbReference>
<dbReference type="InterPro" id="IPR019336">
    <property type="entry name" value="GPR180/TMEM145_TM"/>
</dbReference>
<feature type="chain" id="PRO_5042921010" description="Intimal thickness related receptor IRP domain-containing protein" evidence="7">
    <location>
        <begin position="21"/>
        <end position="432"/>
    </location>
</feature>
<feature type="transmembrane region" description="Helical" evidence="6">
    <location>
        <begin position="380"/>
        <end position="399"/>
    </location>
</feature>
<evidence type="ECO:0000259" key="9">
    <source>
        <dbReference type="Pfam" id="PF21870"/>
    </source>
</evidence>
<evidence type="ECO:0000256" key="7">
    <source>
        <dbReference type="SAM" id="SignalP"/>
    </source>
</evidence>
<feature type="transmembrane region" description="Helical" evidence="6">
    <location>
        <begin position="167"/>
        <end position="187"/>
    </location>
</feature>
<dbReference type="AlphaFoldDB" id="A0AAN8KDD3"/>
<keyword evidence="2 6" id="KW-0812">Transmembrane</keyword>
<dbReference type="InterPro" id="IPR053880">
    <property type="entry name" value="GPR180-like_N"/>
</dbReference>
<feature type="transmembrane region" description="Helical" evidence="6">
    <location>
        <begin position="199"/>
        <end position="223"/>
    </location>
</feature>
<dbReference type="GO" id="GO:0016020">
    <property type="term" value="C:membrane"/>
    <property type="evidence" value="ECO:0007669"/>
    <property type="project" value="UniProtKB-SubCell"/>
</dbReference>
<accession>A0AAN8KDD3</accession>
<dbReference type="PANTHER" id="PTHR23252:SF29">
    <property type="entry name" value="INTEGRAL MEMBRANE PROTEIN GPR180"/>
    <property type="match status" value="1"/>
</dbReference>
<dbReference type="Pfam" id="PF21870">
    <property type="entry name" value="GP180_GOLD"/>
    <property type="match status" value="1"/>
</dbReference>
<evidence type="ECO:0000256" key="5">
    <source>
        <dbReference type="ARBA" id="ARBA00023180"/>
    </source>
</evidence>
<evidence type="ECO:0000256" key="4">
    <source>
        <dbReference type="ARBA" id="ARBA00023136"/>
    </source>
</evidence>
<feature type="transmembrane region" description="Helical" evidence="6">
    <location>
        <begin position="316"/>
        <end position="335"/>
    </location>
</feature>
<keyword evidence="4 6" id="KW-0472">Membrane</keyword>
<feature type="transmembrane region" description="Helical" evidence="6">
    <location>
        <begin position="279"/>
        <end position="296"/>
    </location>
</feature>
<feature type="transmembrane region" description="Helical" evidence="6">
    <location>
        <begin position="243"/>
        <end position="267"/>
    </location>
</feature>
<reference evidence="10 11" key="1">
    <citation type="submission" date="2024-01" db="EMBL/GenBank/DDBJ databases">
        <title>The genome of the rayed Mediterranean limpet Patella caerulea (Linnaeus, 1758).</title>
        <authorList>
            <person name="Anh-Thu Weber A."/>
            <person name="Halstead-Nussloch G."/>
        </authorList>
    </citation>
    <scope>NUCLEOTIDE SEQUENCE [LARGE SCALE GENOMIC DNA]</scope>
    <source>
        <strain evidence="10">AATW-2023a</strain>
        <tissue evidence="10">Whole specimen</tissue>
    </source>
</reference>
<dbReference type="GO" id="GO:0019236">
    <property type="term" value="P:response to pheromone"/>
    <property type="evidence" value="ECO:0007669"/>
    <property type="project" value="InterPro"/>
</dbReference>
<comment type="caution">
    <text evidence="10">The sequence shown here is derived from an EMBL/GenBank/DDBJ whole genome shotgun (WGS) entry which is preliminary data.</text>
</comment>
<name>A0AAN8KDD3_PATCE</name>
<feature type="domain" description="GPR180-like N-terminal" evidence="9">
    <location>
        <begin position="22"/>
        <end position="124"/>
    </location>
</feature>
<protein>
    <recommendedName>
        <fullName evidence="12">Intimal thickness related receptor IRP domain-containing protein</fullName>
    </recommendedName>
</protein>